<evidence type="ECO:0000313" key="2">
    <source>
        <dbReference type="EMBL" id="CQI94381.1"/>
    </source>
</evidence>
<organism evidence="2 3">
    <name type="scientific">Yersinia rohdei</name>
    <dbReference type="NCBI Taxonomy" id="29485"/>
    <lineage>
        <taxon>Bacteria</taxon>
        <taxon>Pseudomonadati</taxon>
        <taxon>Pseudomonadota</taxon>
        <taxon>Gammaproteobacteria</taxon>
        <taxon>Enterobacterales</taxon>
        <taxon>Yersiniaceae</taxon>
        <taxon>Yersinia</taxon>
    </lineage>
</organism>
<sequence length="105" mass="11826">MDDKSIELRLAEKKFISKRDIEAIRKHAIGNNISFEMAIAQLKRVSLGMILLALLFILIGIVVFITGDSTDFISYIITMFLVFIMIHIVAPVTLGAKLFFVPLQD</sequence>
<evidence type="ECO:0000256" key="1">
    <source>
        <dbReference type="SAM" id="Phobius"/>
    </source>
</evidence>
<dbReference type="RefSeq" id="WP_050535251.1">
    <property type="nucleotide sequence ID" value="NZ_CABIHW010000011.1"/>
</dbReference>
<keyword evidence="1" id="KW-0472">Membrane</keyword>
<feature type="transmembrane region" description="Helical" evidence="1">
    <location>
        <begin position="72"/>
        <end position="100"/>
    </location>
</feature>
<keyword evidence="1" id="KW-0812">Transmembrane</keyword>
<name>A0A0U1HW06_YERRO</name>
<keyword evidence="1" id="KW-1133">Transmembrane helix</keyword>
<dbReference type="Proteomes" id="UP000042054">
    <property type="component" value="Unassembled WGS sequence"/>
</dbReference>
<feature type="transmembrane region" description="Helical" evidence="1">
    <location>
        <begin position="45"/>
        <end position="66"/>
    </location>
</feature>
<proteinExistence type="predicted"/>
<dbReference type="OrthoDB" id="9982384at2"/>
<reference evidence="2 3" key="1">
    <citation type="submission" date="2015-03" db="EMBL/GenBank/DDBJ databases">
        <authorList>
            <person name="Murphy D."/>
        </authorList>
    </citation>
    <scope>NUCLEOTIDE SEQUENCE [LARGE SCALE GENOMIC DNA]</scope>
    <source>
        <strain evidence="2 3">68/02</strain>
    </source>
</reference>
<dbReference type="AlphaFoldDB" id="A0A0U1HW06"/>
<accession>A0A0U1HW06</accession>
<evidence type="ECO:0000313" key="3">
    <source>
        <dbReference type="Proteomes" id="UP000042054"/>
    </source>
</evidence>
<dbReference type="EMBL" id="CTKE01000017">
    <property type="protein sequence ID" value="CQI94381.1"/>
    <property type="molecule type" value="Genomic_DNA"/>
</dbReference>
<protein>
    <submittedName>
        <fullName evidence="2">Putative inner membrane protein</fullName>
    </submittedName>
</protein>
<gene>
    <name evidence="2" type="ORF">ERS008555_03173</name>
</gene>